<dbReference type="Pfam" id="PF01965">
    <property type="entry name" value="DJ-1_PfpI"/>
    <property type="match status" value="1"/>
</dbReference>
<dbReference type="CDD" id="cd03137">
    <property type="entry name" value="GATase1_AraC_1"/>
    <property type="match status" value="1"/>
</dbReference>
<dbReference type="HOGENOM" id="CLU_000445_59_0_6"/>
<evidence type="ECO:0000313" key="5">
    <source>
        <dbReference type="Proteomes" id="UP000068210"/>
    </source>
</evidence>
<proteinExistence type="predicted"/>
<dbReference type="InterPro" id="IPR029062">
    <property type="entry name" value="Class_I_gatase-like"/>
</dbReference>
<dbReference type="SUPFAM" id="SSF46689">
    <property type="entry name" value="Homeodomain-like"/>
    <property type="match status" value="2"/>
</dbReference>
<name>A0A0C4WSY2_9GAMM</name>
<organism evidence="4 5">
    <name type="scientific">Azotobacter chroococcum NCIMB 8003</name>
    <dbReference type="NCBI Taxonomy" id="1328314"/>
    <lineage>
        <taxon>Bacteria</taxon>
        <taxon>Pseudomonadati</taxon>
        <taxon>Pseudomonadota</taxon>
        <taxon>Gammaproteobacteria</taxon>
        <taxon>Pseudomonadales</taxon>
        <taxon>Pseudomonadaceae</taxon>
        <taxon>Azotobacter</taxon>
    </lineage>
</organism>
<dbReference type="EMBL" id="CP010421">
    <property type="protein sequence ID" value="AJE23749.1"/>
    <property type="molecule type" value="Genomic_DNA"/>
</dbReference>
<dbReference type="KEGG" id="acx:Achr_f510"/>
<dbReference type="GO" id="GO:0003700">
    <property type="term" value="F:DNA-binding transcription factor activity"/>
    <property type="evidence" value="ECO:0007669"/>
    <property type="project" value="InterPro"/>
</dbReference>
<dbReference type="SUPFAM" id="SSF52317">
    <property type="entry name" value="Class I glutamine amidotransferase-like"/>
    <property type="match status" value="1"/>
</dbReference>
<keyword evidence="4" id="KW-0614">Plasmid</keyword>
<dbReference type="Proteomes" id="UP000068210">
    <property type="component" value="Plasmid pAcX50f"/>
</dbReference>
<geneLocation type="plasmid" evidence="4 5">
    <name>pAcX50f</name>
</geneLocation>
<keyword evidence="5" id="KW-1185">Reference proteome</keyword>
<dbReference type="InterPro" id="IPR002818">
    <property type="entry name" value="DJ-1/PfpI"/>
</dbReference>
<dbReference type="Gene3D" id="3.40.50.880">
    <property type="match status" value="1"/>
</dbReference>
<dbReference type="PANTHER" id="PTHR43130">
    <property type="entry name" value="ARAC-FAMILY TRANSCRIPTIONAL REGULATOR"/>
    <property type="match status" value="1"/>
</dbReference>
<dbReference type="SMART" id="SM00342">
    <property type="entry name" value="HTH_ARAC"/>
    <property type="match status" value="1"/>
</dbReference>
<dbReference type="InterPro" id="IPR018060">
    <property type="entry name" value="HTH_AraC"/>
</dbReference>
<sequence>MKETAVKKTVAMVLYEDVLALDVTGPLEVFSMANRYLPPEHHYRLLTVAAERDRVRASSGLALEADLHIDDLPAGVDLLLVPGGPGAYNGDTSLLSAWLAQAARSAKRYGAVCTGAFILGAAGLLDGYRCTTHWNYLERLAQRCPHTQVQAERIYVIDRNLITSGGVTAGIDMALAVVAEDHGKDIALEVAKVLLVVLKRQGGQAPFGPLLASVVRDGSAIARAQAYVVDHIDEPLTVNRLAELVAMSPRNFSRAFQRETRLTPMQYVQSARIDHARRLLESSDLPLKLVACRSGFGSARHMRSVFGERIGMTPSQYREQFGCA</sequence>
<feature type="domain" description="HTH araC/xylS-type" evidence="3">
    <location>
        <begin position="222"/>
        <end position="320"/>
    </location>
</feature>
<dbReference type="GO" id="GO:0043565">
    <property type="term" value="F:sequence-specific DNA binding"/>
    <property type="evidence" value="ECO:0007669"/>
    <property type="project" value="InterPro"/>
</dbReference>
<dbReference type="Pfam" id="PF12833">
    <property type="entry name" value="HTH_18"/>
    <property type="match status" value="1"/>
</dbReference>
<dbReference type="InterPro" id="IPR052158">
    <property type="entry name" value="INH-QAR"/>
</dbReference>
<protein>
    <submittedName>
        <fullName evidence="4">AraC family transcriptional regulator</fullName>
    </submittedName>
</protein>
<evidence type="ECO:0000313" key="4">
    <source>
        <dbReference type="EMBL" id="AJE23749.1"/>
    </source>
</evidence>
<evidence type="ECO:0000256" key="1">
    <source>
        <dbReference type="ARBA" id="ARBA00023015"/>
    </source>
</evidence>
<evidence type="ECO:0000256" key="2">
    <source>
        <dbReference type="ARBA" id="ARBA00023163"/>
    </source>
</evidence>
<dbReference type="Gene3D" id="1.10.10.60">
    <property type="entry name" value="Homeodomain-like"/>
    <property type="match status" value="2"/>
</dbReference>
<keyword evidence="1" id="KW-0805">Transcription regulation</keyword>
<evidence type="ECO:0000259" key="3">
    <source>
        <dbReference type="PROSITE" id="PS01124"/>
    </source>
</evidence>
<dbReference type="InterPro" id="IPR009057">
    <property type="entry name" value="Homeodomain-like_sf"/>
</dbReference>
<accession>A0A0C4WSY2</accession>
<dbReference type="AlphaFoldDB" id="A0A0C4WSY2"/>
<gene>
    <name evidence="4" type="ORF">Achr_f510</name>
</gene>
<dbReference type="PROSITE" id="PS01124">
    <property type="entry name" value="HTH_ARAC_FAMILY_2"/>
    <property type="match status" value="1"/>
</dbReference>
<keyword evidence="2" id="KW-0804">Transcription</keyword>
<reference evidence="4 5" key="1">
    <citation type="journal article" date="2015" name="PLoS ONE">
        <title>Azotobacter Genomes: The Genome of Azotobacter chroococcum NCIMB 8003 (ATCC 4412).</title>
        <authorList>
            <person name="Robson R.L."/>
            <person name="Jones R."/>
            <person name="Robson R.M."/>
            <person name="Schwartz A."/>
            <person name="Richardson T.H."/>
        </authorList>
    </citation>
    <scope>NUCLEOTIDE SEQUENCE [LARGE SCALE GENOMIC DNA]</scope>
    <source>
        <strain evidence="4 5">NCIMB 8003</strain>
        <plasmid evidence="5">Plasmid pAcX50f</plasmid>
    </source>
</reference>
<dbReference type="PANTHER" id="PTHR43130:SF3">
    <property type="entry name" value="HTH-TYPE TRANSCRIPTIONAL REGULATOR RV1931C"/>
    <property type="match status" value="1"/>
</dbReference>